<evidence type="ECO:0000313" key="4">
    <source>
        <dbReference type="Proteomes" id="UP000837857"/>
    </source>
</evidence>
<dbReference type="Pfam" id="PF07464">
    <property type="entry name" value="ApoLp-III"/>
    <property type="match status" value="1"/>
</dbReference>
<sequence length="187" mass="20529">MAKFAAILLASIALTQAHLVRRDAPAPSALQDIQKHAEGFQKVFTEQLNAITTSKNSQEVQKAFKEGTDSLLQQLSAFTASLQNAMTDANGKVKEALEQARVNVQRSAEELRQAHPEIEQQAVALRDKLQAAVQSTVQETQKLAKEVAANVEETNAKLAPKIKEAYDDFVKQAQQVQKNIHEAASKQ</sequence>
<dbReference type="EMBL" id="OW152832">
    <property type="protein sequence ID" value="CAH2052503.1"/>
    <property type="molecule type" value="Genomic_DNA"/>
</dbReference>
<feature type="chain" id="PRO_5047396234" description="Apolipophorin-III" evidence="2">
    <location>
        <begin position="18"/>
        <end position="187"/>
    </location>
</feature>
<feature type="non-terminal residue" evidence="3">
    <location>
        <position position="1"/>
    </location>
</feature>
<reference evidence="3" key="1">
    <citation type="submission" date="2022-03" db="EMBL/GenBank/DDBJ databases">
        <authorList>
            <person name="Martin H S."/>
        </authorList>
    </citation>
    <scope>NUCLEOTIDE SEQUENCE</scope>
</reference>
<feature type="signal peptide" evidence="2">
    <location>
        <begin position="1"/>
        <end position="17"/>
    </location>
</feature>
<gene>
    <name evidence="3" type="ORF">IPOD504_LOCUS8252</name>
</gene>
<name>A0ABN8IAZ2_9NEOP</name>
<protein>
    <recommendedName>
        <fullName evidence="5">Apolipophorin-III</fullName>
    </recommendedName>
</protein>
<dbReference type="Gene3D" id="1.20.120.20">
    <property type="entry name" value="Apolipoprotein"/>
    <property type="match status" value="1"/>
</dbReference>
<dbReference type="Proteomes" id="UP000837857">
    <property type="component" value="Chromosome 20"/>
</dbReference>
<feature type="coiled-coil region" evidence="1">
    <location>
        <begin position="94"/>
        <end position="157"/>
    </location>
</feature>
<accession>A0ABN8IAZ2</accession>
<evidence type="ECO:0008006" key="5">
    <source>
        <dbReference type="Google" id="ProtNLM"/>
    </source>
</evidence>
<evidence type="ECO:0000313" key="3">
    <source>
        <dbReference type="EMBL" id="CAH2052503.1"/>
    </source>
</evidence>
<evidence type="ECO:0000256" key="2">
    <source>
        <dbReference type="SAM" id="SignalP"/>
    </source>
</evidence>
<dbReference type="SUPFAM" id="SSF47857">
    <property type="entry name" value="Apolipophorin-III"/>
    <property type="match status" value="1"/>
</dbReference>
<evidence type="ECO:0000256" key="1">
    <source>
        <dbReference type="SAM" id="Coils"/>
    </source>
</evidence>
<dbReference type="InterPro" id="IPR010009">
    <property type="entry name" value="ApoLp-III"/>
</dbReference>
<dbReference type="CDD" id="cd13769">
    <property type="entry name" value="ApoLp-III_like"/>
    <property type="match status" value="1"/>
</dbReference>
<proteinExistence type="predicted"/>
<keyword evidence="1" id="KW-0175">Coiled coil</keyword>
<organism evidence="3 4">
    <name type="scientific">Iphiclides podalirius</name>
    <name type="common">scarce swallowtail</name>
    <dbReference type="NCBI Taxonomy" id="110791"/>
    <lineage>
        <taxon>Eukaryota</taxon>
        <taxon>Metazoa</taxon>
        <taxon>Ecdysozoa</taxon>
        <taxon>Arthropoda</taxon>
        <taxon>Hexapoda</taxon>
        <taxon>Insecta</taxon>
        <taxon>Pterygota</taxon>
        <taxon>Neoptera</taxon>
        <taxon>Endopterygota</taxon>
        <taxon>Lepidoptera</taxon>
        <taxon>Glossata</taxon>
        <taxon>Ditrysia</taxon>
        <taxon>Papilionoidea</taxon>
        <taxon>Papilionidae</taxon>
        <taxon>Papilioninae</taxon>
        <taxon>Iphiclides</taxon>
    </lineage>
</organism>
<keyword evidence="2" id="KW-0732">Signal</keyword>
<keyword evidence="4" id="KW-1185">Reference proteome</keyword>